<dbReference type="InterPro" id="IPR000477">
    <property type="entry name" value="RT_dom"/>
</dbReference>
<sequence length="355" mass="42652">MNNVYIDFQRMSYLFKYKTYFSLNYLLKYGYFDFKYSEQYEDEYILSNYVYKEIFNTDQLALAYSEIEKTINFKSYSDTVPIELSIYKNEAERRIYKLPNIYSYICLCRHLNQYNDTYLKIISKSQQSLSKYFHAPFYKGKQKREENRFGKKNIMKTDIQNFFPSIYTHSIPWVLVGKNEAKTNKNDKNKYYNELDSLIQRCQRGETHGIPTGSFASRLIAELYMCKLDEVLNKFSYVRFVDDYEFSYNDESEKSDFYKELNTELNKLNLKIKVEKNKTDTFPFQGDHNSAFFFDYFLNIEDEKKQTKRIYNFIDSCIYKEREGYKGALKLMFKSLKSSVTDAHIKQESLTESVK</sequence>
<evidence type="ECO:0000313" key="3">
    <source>
        <dbReference type="Proteomes" id="UP000215509"/>
    </source>
</evidence>
<dbReference type="EMBL" id="NMQW01000053">
    <property type="protein sequence ID" value="OXM82883.1"/>
    <property type="molecule type" value="Genomic_DNA"/>
</dbReference>
<keyword evidence="3" id="KW-1185">Reference proteome</keyword>
<evidence type="ECO:0000313" key="2">
    <source>
        <dbReference type="EMBL" id="OXM82883.1"/>
    </source>
</evidence>
<gene>
    <name evidence="2" type="ORF">CF651_28120</name>
</gene>
<accession>A0A229UHN4</accession>
<proteinExistence type="predicted"/>
<dbReference type="Proteomes" id="UP000215509">
    <property type="component" value="Unassembled WGS sequence"/>
</dbReference>
<evidence type="ECO:0000259" key="1">
    <source>
        <dbReference type="PROSITE" id="PS50878"/>
    </source>
</evidence>
<protein>
    <recommendedName>
        <fullName evidence="1">Reverse transcriptase domain-containing protein</fullName>
    </recommendedName>
</protein>
<reference evidence="2 3" key="1">
    <citation type="submission" date="2017-07" db="EMBL/GenBank/DDBJ databases">
        <title>Genome sequencing and assembly of Paenibacillus rigui.</title>
        <authorList>
            <person name="Mayilraj S."/>
        </authorList>
    </citation>
    <scope>NUCLEOTIDE SEQUENCE [LARGE SCALE GENOMIC DNA]</scope>
    <source>
        <strain evidence="2 3">JCM 16352</strain>
    </source>
</reference>
<comment type="caution">
    <text evidence="2">The sequence shown here is derived from an EMBL/GenBank/DDBJ whole genome shotgun (WGS) entry which is preliminary data.</text>
</comment>
<feature type="domain" description="Reverse transcriptase" evidence="1">
    <location>
        <begin position="1"/>
        <end position="298"/>
    </location>
</feature>
<dbReference type="CDD" id="cd01646">
    <property type="entry name" value="RT_Bac_retron_I"/>
    <property type="match status" value="1"/>
</dbReference>
<dbReference type="RefSeq" id="WP_094018186.1">
    <property type="nucleotide sequence ID" value="NZ_NMQW01000053.1"/>
</dbReference>
<dbReference type="AlphaFoldDB" id="A0A229UHN4"/>
<dbReference type="Pfam" id="PF00078">
    <property type="entry name" value="RVT_1"/>
    <property type="match status" value="1"/>
</dbReference>
<dbReference type="OrthoDB" id="9780724at2"/>
<dbReference type="PROSITE" id="PS50878">
    <property type="entry name" value="RT_POL"/>
    <property type="match status" value="1"/>
</dbReference>
<name>A0A229UHN4_9BACL</name>
<organism evidence="2 3">
    <name type="scientific">Paenibacillus rigui</name>
    <dbReference type="NCBI Taxonomy" id="554312"/>
    <lineage>
        <taxon>Bacteria</taxon>
        <taxon>Bacillati</taxon>
        <taxon>Bacillota</taxon>
        <taxon>Bacilli</taxon>
        <taxon>Bacillales</taxon>
        <taxon>Paenibacillaceae</taxon>
        <taxon>Paenibacillus</taxon>
    </lineage>
</organism>